<evidence type="ECO:0000256" key="1">
    <source>
        <dbReference type="SAM" id="MobiDB-lite"/>
    </source>
</evidence>
<evidence type="ECO:0000256" key="2">
    <source>
        <dbReference type="SAM" id="SignalP"/>
    </source>
</evidence>
<organism evidence="4 5">
    <name type="scientific">Rhodothalassium salexigens DSM 2132</name>
    <dbReference type="NCBI Taxonomy" id="1188247"/>
    <lineage>
        <taxon>Bacteria</taxon>
        <taxon>Pseudomonadati</taxon>
        <taxon>Pseudomonadota</taxon>
        <taxon>Alphaproteobacteria</taxon>
        <taxon>Rhodothalassiales</taxon>
        <taxon>Rhodothalassiaceae</taxon>
        <taxon>Rhodothalassium</taxon>
    </lineage>
</organism>
<dbReference type="PANTHER" id="PTHR11533">
    <property type="entry name" value="PROTEASE M1 ZINC METALLOPROTEASE"/>
    <property type="match status" value="1"/>
</dbReference>
<keyword evidence="2" id="KW-0732">Signal</keyword>
<keyword evidence="5" id="KW-1185">Reference proteome</keyword>
<dbReference type="Gene3D" id="1.10.390.10">
    <property type="entry name" value="Neutral Protease Domain 2"/>
    <property type="match status" value="1"/>
</dbReference>
<dbReference type="GO" id="GO:0043171">
    <property type="term" value="P:peptide catabolic process"/>
    <property type="evidence" value="ECO:0007669"/>
    <property type="project" value="TreeGrafter"/>
</dbReference>
<evidence type="ECO:0000313" key="4">
    <source>
        <dbReference type="EMBL" id="TCP37666.1"/>
    </source>
</evidence>
<comment type="caution">
    <text evidence="4">The sequence shown here is derived from an EMBL/GenBank/DDBJ whole genome shotgun (WGS) entry which is preliminary data.</text>
</comment>
<reference evidence="4 5" key="1">
    <citation type="submission" date="2019-03" db="EMBL/GenBank/DDBJ databases">
        <title>Genomic Encyclopedia of Type Strains, Phase IV (KMG-IV): sequencing the most valuable type-strain genomes for metagenomic binning, comparative biology and taxonomic classification.</title>
        <authorList>
            <person name="Goeker M."/>
        </authorList>
    </citation>
    <scope>NUCLEOTIDE SEQUENCE [LARGE SCALE GENOMIC DNA]</scope>
    <source>
        <strain evidence="4 5">DSM 2132</strain>
    </source>
</reference>
<dbReference type="AlphaFoldDB" id="A0A4V6NQX1"/>
<dbReference type="GO" id="GO:0005615">
    <property type="term" value="C:extracellular space"/>
    <property type="evidence" value="ECO:0007669"/>
    <property type="project" value="TreeGrafter"/>
</dbReference>
<evidence type="ECO:0000313" key="5">
    <source>
        <dbReference type="Proteomes" id="UP000295399"/>
    </source>
</evidence>
<name>A0A4V6NQX1_RHOSA</name>
<proteinExistence type="predicted"/>
<dbReference type="RefSeq" id="WP_200287783.1">
    <property type="nucleotide sequence ID" value="NZ_JACIGF010000002.1"/>
</dbReference>
<dbReference type="InParanoid" id="A0A4V6NQX1"/>
<feature type="domain" description="Peptidase M1 membrane alanine aminopeptidase" evidence="3">
    <location>
        <begin position="400"/>
        <end position="592"/>
    </location>
</feature>
<dbReference type="EMBL" id="SLXO01000002">
    <property type="protein sequence ID" value="TCP37666.1"/>
    <property type="molecule type" value="Genomic_DNA"/>
</dbReference>
<dbReference type="PANTHER" id="PTHR11533:SF174">
    <property type="entry name" value="PUROMYCIN-SENSITIVE AMINOPEPTIDASE-RELATED"/>
    <property type="match status" value="1"/>
</dbReference>
<protein>
    <submittedName>
        <fullName evidence="4">Peptidase M1-like protein</fullName>
    </submittedName>
</protein>
<dbReference type="GO" id="GO:0008270">
    <property type="term" value="F:zinc ion binding"/>
    <property type="evidence" value="ECO:0007669"/>
    <property type="project" value="InterPro"/>
</dbReference>
<dbReference type="GO" id="GO:0005737">
    <property type="term" value="C:cytoplasm"/>
    <property type="evidence" value="ECO:0007669"/>
    <property type="project" value="TreeGrafter"/>
</dbReference>
<dbReference type="Pfam" id="PF01433">
    <property type="entry name" value="Peptidase_M1"/>
    <property type="match status" value="1"/>
</dbReference>
<gene>
    <name evidence="4" type="ORF">EV659_10272</name>
</gene>
<accession>A0A4V6NQX1</accession>
<dbReference type="Proteomes" id="UP000295399">
    <property type="component" value="Unassembled WGS sequence"/>
</dbReference>
<feature type="chain" id="PRO_5020540660" evidence="2">
    <location>
        <begin position="30"/>
        <end position="806"/>
    </location>
</feature>
<feature type="region of interest" description="Disordered" evidence="1">
    <location>
        <begin position="773"/>
        <end position="806"/>
    </location>
</feature>
<dbReference type="GO" id="GO:0070006">
    <property type="term" value="F:metalloaminopeptidase activity"/>
    <property type="evidence" value="ECO:0007669"/>
    <property type="project" value="TreeGrafter"/>
</dbReference>
<dbReference type="InterPro" id="IPR014782">
    <property type="entry name" value="Peptidase_M1_dom"/>
</dbReference>
<dbReference type="GO" id="GO:0042277">
    <property type="term" value="F:peptide binding"/>
    <property type="evidence" value="ECO:0007669"/>
    <property type="project" value="TreeGrafter"/>
</dbReference>
<dbReference type="InterPro" id="IPR050344">
    <property type="entry name" value="Peptidase_M1_aminopeptidases"/>
</dbReference>
<dbReference type="InterPro" id="IPR027268">
    <property type="entry name" value="Peptidase_M4/M1_CTD_sf"/>
</dbReference>
<dbReference type="CDD" id="cd09604">
    <property type="entry name" value="M1_APN_like"/>
    <property type="match status" value="1"/>
</dbReference>
<sequence length="806" mass="91235">MNNRKPARLFTMAAALVAAMGLSDIAAGASDRGQQGHEAGDRGVYPISQTKQGHEDKFRQLTEILPTPNVYRTGGGKPGPQYWQQRADYDMEVTLDDANQRIVGSQVVTYTNKSPDTLRYIWFQLDQNRFDARSHSRLTETNDDTERMAYDTLRRLLVTRNNDWGMTIERVALAQGGAALAHVIDDTKMRVDLFEPLAPGDSVAIAIDWQHPVVTPGAVLSNRNGLEVFDDGAANYFLSFFYPRVAAYTDYDGWITKSFLYVEYALEFGDYDVAITVPDTFTVAATGELQNPRRVLSDVQRRRLDRAAQADKPVAIILPAEAAERRAKTPDGTRTWRYRAENVRDFAFAASPAFIWDAMGYQTRDGRTVMAMSLFPQEGEPIWSRYSTQAVAHTLDVYGRMTFPYPYPVAISVNAPIRSGMEFPMIVANAPRPAADDGTYSRREKYGLIGVVIHEIGHQWLPMVINTDERQFIWLDEGLNSFLDTLAQMEWEPDHPAADDLPGNAIRYMTSADQVPVMVQGDALNNRGGNAYTKVAAALSVLREVVIGRELFDDALRAFAERWKFKRPQPADFFRTMEEVSGRDLDWFWRGWFYTTTHVDVALTGVTEARIDTQNPDTEAEIARARDADRAPTIMAERNKAADLDYRVDRFPGLKDFYNEHDRFTVTPTQRKAYEDMVAGLEMWQKRLLSDDSRLYFLHFANKGGLVTPLPLDIAYEDGSNERLVIPAEIWRRNQSEVTKLLIRDKAIRSVKVAKYRSIADADHSDNVWPRAAADSRIELQSRPPRPNLMRDMGETAPMSEEARDG</sequence>
<evidence type="ECO:0000259" key="3">
    <source>
        <dbReference type="Pfam" id="PF01433"/>
    </source>
</evidence>
<dbReference type="GO" id="GO:0016020">
    <property type="term" value="C:membrane"/>
    <property type="evidence" value="ECO:0007669"/>
    <property type="project" value="TreeGrafter"/>
</dbReference>
<dbReference type="SUPFAM" id="SSF55486">
    <property type="entry name" value="Metalloproteases ('zincins'), catalytic domain"/>
    <property type="match status" value="1"/>
</dbReference>
<feature type="signal peptide" evidence="2">
    <location>
        <begin position="1"/>
        <end position="29"/>
    </location>
</feature>